<evidence type="ECO:0008006" key="3">
    <source>
        <dbReference type="Google" id="ProtNLM"/>
    </source>
</evidence>
<keyword evidence="2" id="KW-1185">Reference proteome</keyword>
<reference evidence="1 2" key="1">
    <citation type="submission" date="2021-04" db="EMBL/GenBank/DDBJ databases">
        <title>Draft Genome of Aeromonas popoffii ID682, isolated from a natural water source in Idaho.</title>
        <authorList>
            <person name="Testerman T."/>
            <person name="Graf J."/>
        </authorList>
    </citation>
    <scope>NUCLEOTIDE SEQUENCE [LARGE SCALE GENOMIC DNA]</scope>
    <source>
        <strain evidence="1 2">ID682</strain>
    </source>
</reference>
<gene>
    <name evidence="1" type="ORF">KAT72_08555</name>
</gene>
<accession>A0ABS5GPL2</accession>
<comment type="caution">
    <text evidence="1">The sequence shown here is derived from an EMBL/GenBank/DDBJ whole genome shotgun (WGS) entry which is preliminary data.</text>
</comment>
<dbReference type="RefSeq" id="WP_212513322.1">
    <property type="nucleotide sequence ID" value="NZ_CAWQDX010000039.1"/>
</dbReference>
<dbReference type="EMBL" id="JAGRZL010000018">
    <property type="protein sequence ID" value="MBR7629077.1"/>
    <property type="molecule type" value="Genomic_DNA"/>
</dbReference>
<protein>
    <recommendedName>
        <fullName evidence="3">SMI1/KNR4 family protein</fullName>
    </recommendedName>
</protein>
<dbReference type="Proteomes" id="UP000675653">
    <property type="component" value="Unassembled WGS sequence"/>
</dbReference>
<evidence type="ECO:0000313" key="2">
    <source>
        <dbReference type="Proteomes" id="UP000675653"/>
    </source>
</evidence>
<name>A0ABS5GPL2_9GAMM</name>
<evidence type="ECO:0000313" key="1">
    <source>
        <dbReference type="EMBL" id="MBR7629077.1"/>
    </source>
</evidence>
<organism evidence="1 2">
    <name type="scientific">Aeromonas popoffii</name>
    <dbReference type="NCBI Taxonomy" id="70856"/>
    <lineage>
        <taxon>Bacteria</taxon>
        <taxon>Pseudomonadati</taxon>
        <taxon>Pseudomonadota</taxon>
        <taxon>Gammaproteobacteria</taxon>
        <taxon>Aeromonadales</taxon>
        <taxon>Aeromonadaceae</taxon>
        <taxon>Aeromonas</taxon>
    </lineage>
</organism>
<sequence length="211" mass="23645">MAELLNQLYAISPGQIRPPSELEAFYQWVENNGLIEEYDDGFVYGRISSDWEETPDVTLTASYQSGLKYWFGIPEVTSEILSRLVIFARSGMDGSMLGMWLDDNDELKFVHLGSGSGSMLCCVIANNAIDFLSLLSVGYNELGFVYDFTLSPDEIGDEPKVNKNFIGWLKARFNIVRPSNGSQFVKTPAEIGNETTTDPFCLWCNEQSSKQ</sequence>
<proteinExistence type="predicted"/>